<keyword evidence="3" id="KW-1133">Transmembrane helix</keyword>
<evidence type="ECO:0000256" key="3">
    <source>
        <dbReference type="SAM" id="Phobius"/>
    </source>
</evidence>
<evidence type="ECO:0000256" key="2">
    <source>
        <dbReference type="ARBA" id="ARBA00022801"/>
    </source>
</evidence>
<dbReference type="PROSITE" id="PS50263">
    <property type="entry name" value="CN_HYDROLASE"/>
    <property type="match status" value="1"/>
</dbReference>
<keyword evidence="2" id="KW-0378">Hydrolase</keyword>
<dbReference type="RefSeq" id="XP_017771967.1">
    <property type="nucleotide sequence ID" value="XM_017916478.1"/>
</dbReference>
<dbReference type="PANTHER" id="PTHR10609">
    <property type="entry name" value="BIOTINIDASE-RELATED"/>
    <property type="match status" value="1"/>
</dbReference>
<dbReference type="Pfam" id="PF00795">
    <property type="entry name" value="CN_hydrolase"/>
    <property type="match status" value="1"/>
</dbReference>
<evidence type="ECO:0000313" key="7">
    <source>
        <dbReference type="RefSeq" id="XP_017771967.1"/>
    </source>
</evidence>
<dbReference type="SUPFAM" id="SSF56317">
    <property type="entry name" value="Carbon-nitrogen hydrolase"/>
    <property type="match status" value="1"/>
</dbReference>
<dbReference type="Pfam" id="PF19018">
    <property type="entry name" value="Vanin_C"/>
    <property type="match status" value="1"/>
</dbReference>
<dbReference type="InterPro" id="IPR043957">
    <property type="entry name" value="Vanin_C"/>
</dbReference>
<dbReference type="GeneID" id="108559263"/>
<evidence type="ECO:0000256" key="4">
    <source>
        <dbReference type="SAM" id="SignalP"/>
    </source>
</evidence>
<dbReference type="InterPro" id="IPR003010">
    <property type="entry name" value="C-N_Hydrolase"/>
</dbReference>
<name>A0ABM1MBL7_NICVS</name>
<gene>
    <name evidence="7" type="primary">LOC108559263</name>
</gene>
<proteinExistence type="inferred from homology"/>
<reference evidence="7" key="1">
    <citation type="submission" date="2025-08" db="UniProtKB">
        <authorList>
            <consortium name="RefSeq"/>
        </authorList>
    </citation>
    <scope>IDENTIFICATION</scope>
    <source>
        <tissue evidence="7">Whole Larva</tissue>
    </source>
</reference>
<comment type="similarity">
    <text evidence="1">Belongs to the carbon-nitrogen hydrolase superfamily. BTD/VNN family.</text>
</comment>
<sequence length="494" mass="55300">MKSFLVAVLLVQIAGILSLDYYDVLLYDYSSKSGENAKDIMHHNLENIHSLLETTKKLDIVVFPEYGLTSINITKENVAEFAIEVPFAEAQPYGDNFDSDYLNRLSVIAKEKIINLVVNVLEKDTKSGKYYNTNLFFSNEGQLIYRYRKINLSEWEKRFLTAGTELGIFKFPKIDIKFATLIGEDILHYNPAIDSIAERDVTNVIHTSAMQSVLPFMGSLPLFSGFAKKYGLNLLTSSYNNPRTGRGGSGMFYPEGNHFKHISTGPSTTPLLRTVRNLNVKVPEKVCDSKVNPRSLETVNGTVSRGLVGGKPSLDKYEYIADIEKNQNLYKLTKIVEGVNNVTVCTNDICCKIDVDLQKTSPTDAVYVAAAYYNKNTDLYGCGFLSCADNNLSNCGQRIDDAEKLTFKDVTISAKNKYTKINAYNIPVAMLSNYLDFDHYTYCVDETNGIVMKSDVAKDVIVYGFIGHITSGASILTSNIFLLTLIFAYLYKLF</sequence>
<protein>
    <submittedName>
        <fullName evidence="7">Vascular non-inflammatory molecule 3-like</fullName>
    </submittedName>
</protein>
<evidence type="ECO:0000313" key="6">
    <source>
        <dbReference type="Proteomes" id="UP000695000"/>
    </source>
</evidence>
<feature type="domain" description="CN hydrolase" evidence="5">
    <location>
        <begin position="22"/>
        <end position="280"/>
    </location>
</feature>
<keyword evidence="3" id="KW-0472">Membrane</keyword>
<evidence type="ECO:0000259" key="5">
    <source>
        <dbReference type="PROSITE" id="PS50263"/>
    </source>
</evidence>
<dbReference type="Proteomes" id="UP000695000">
    <property type="component" value="Unplaced"/>
</dbReference>
<keyword evidence="6" id="KW-1185">Reference proteome</keyword>
<keyword evidence="4" id="KW-0732">Signal</keyword>
<dbReference type="Gene3D" id="3.60.110.10">
    <property type="entry name" value="Carbon-nitrogen hydrolase"/>
    <property type="match status" value="1"/>
</dbReference>
<accession>A0ABM1MBL7</accession>
<dbReference type="PANTHER" id="PTHR10609:SF14">
    <property type="entry name" value="BIOTINIDASE"/>
    <property type="match status" value="1"/>
</dbReference>
<feature type="chain" id="PRO_5047046145" evidence="4">
    <location>
        <begin position="19"/>
        <end position="494"/>
    </location>
</feature>
<dbReference type="InterPro" id="IPR040154">
    <property type="entry name" value="Biotinidase/VNN"/>
</dbReference>
<dbReference type="InterPro" id="IPR036526">
    <property type="entry name" value="C-N_Hydrolase_sf"/>
</dbReference>
<evidence type="ECO:0000256" key="1">
    <source>
        <dbReference type="ARBA" id="ARBA00008225"/>
    </source>
</evidence>
<organism evidence="6 7">
    <name type="scientific">Nicrophorus vespilloides</name>
    <name type="common">Boreal carrion beetle</name>
    <dbReference type="NCBI Taxonomy" id="110193"/>
    <lineage>
        <taxon>Eukaryota</taxon>
        <taxon>Metazoa</taxon>
        <taxon>Ecdysozoa</taxon>
        <taxon>Arthropoda</taxon>
        <taxon>Hexapoda</taxon>
        <taxon>Insecta</taxon>
        <taxon>Pterygota</taxon>
        <taxon>Neoptera</taxon>
        <taxon>Endopterygota</taxon>
        <taxon>Coleoptera</taxon>
        <taxon>Polyphaga</taxon>
        <taxon>Staphyliniformia</taxon>
        <taxon>Silphidae</taxon>
        <taxon>Nicrophorinae</taxon>
        <taxon>Nicrophorus</taxon>
    </lineage>
</organism>
<feature type="signal peptide" evidence="4">
    <location>
        <begin position="1"/>
        <end position="18"/>
    </location>
</feature>
<feature type="transmembrane region" description="Helical" evidence="3">
    <location>
        <begin position="460"/>
        <end position="491"/>
    </location>
</feature>
<keyword evidence="3" id="KW-0812">Transmembrane</keyword>